<dbReference type="EMBL" id="GBRH01244067">
    <property type="protein sequence ID" value="JAD53828.1"/>
    <property type="molecule type" value="Transcribed_RNA"/>
</dbReference>
<reference evidence="1" key="1">
    <citation type="submission" date="2014-09" db="EMBL/GenBank/DDBJ databases">
        <authorList>
            <person name="Magalhaes I.L.F."/>
            <person name="Oliveira U."/>
            <person name="Santos F.R."/>
            <person name="Vidigal T.H.D.A."/>
            <person name="Brescovit A.D."/>
            <person name="Santos A.J."/>
        </authorList>
    </citation>
    <scope>NUCLEOTIDE SEQUENCE</scope>
    <source>
        <tissue evidence="1">Shoot tissue taken approximately 20 cm above the soil surface</tissue>
    </source>
</reference>
<organism evidence="1">
    <name type="scientific">Arundo donax</name>
    <name type="common">Giant reed</name>
    <name type="synonym">Donax arundinaceus</name>
    <dbReference type="NCBI Taxonomy" id="35708"/>
    <lineage>
        <taxon>Eukaryota</taxon>
        <taxon>Viridiplantae</taxon>
        <taxon>Streptophyta</taxon>
        <taxon>Embryophyta</taxon>
        <taxon>Tracheophyta</taxon>
        <taxon>Spermatophyta</taxon>
        <taxon>Magnoliopsida</taxon>
        <taxon>Liliopsida</taxon>
        <taxon>Poales</taxon>
        <taxon>Poaceae</taxon>
        <taxon>PACMAD clade</taxon>
        <taxon>Arundinoideae</taxon>
        <taxon>Arundineae</taxon>
        <taxon>Arundo</taxon>
    </lineage>
</organism>
<reference evidence="1" key="2">
    <citation type="journal article" date="2015" name="Data Brief">
        <title>Shoot transcriptome of the giant reed, Arundo donax.</title>
        <authorList>
            <person name="Barrero R.A."/>
            <person name="Guerrero F.D."/>
            <person name="Moolhuijzen P."/>
            <person name="Goolsby J.A."/>
            <person name="Tidwell J."/>
            <person name="Bellgard S.E."/>
            <person name="Bellgard M.I."/>
        </authorList>
    </citation>
    <scope>NUCLEOTIDE SEQUENCE</scope>
    <source>
        <tissue evidence="1">Shoot tissue taken approximately 20 cm above the soil surface</tissue>
    </source>
</reference>
<accession>A0A0A9AVC3</accession>
<sequence>MAGQSKVYIPALMKMPWFPICISICHSDPPAKTMNQLIRPTLLIDLQLSWTKADGKGVQSQAIWISIFELIYFHPSQRRRDVDM</sequence>
<proteinExistence type="predicted"/>
<name>A0A0A9AVC3_ARUDO</name>
<evidence type="ECO:0000313" key="1">
    <source>
        <dbReference type="EMBL" id="JAD53828.1"/>
    </source>
</evidence>
<protein>
    <submittedName>
        <fullName evidence="1">Uncharacterized protein</fullName>
    </submittedName>
</protein>
<dbReference type="AlphaFoldDB" id="A0A0A9AVC3"/>